<organism evidence="1 2">
    <name type="scientific">Gynuella sunshinyii YC6258</name>
    <dbReference type="NCBI Taxonomy" id="1445510"/>
    <lineage>
        <taxon>Bacteria</taxon>
        <taxon>Pseudomonadati</taxon>
        <taxon>Pseudomonadota</taxon>
        <taxon>Gammaproteobacteria</taxon>
        <taxon>Oceanospirillales</taxon>
        <taxon>Saccharospirillaceae</taxon>
        <taxon>Gynuella</taxon>
    </lineage>
</organism>
<dbReference type="AlphaFoldDB" id="A0A0C5V9T8"/>
<name>A0A0C5V9T8_9GAMM</name>
<dbReference type="EMBL" id="CP007142">
    <property type="protein sequence ID" value="AJQ96120.1"/>
    <property type="molecule type" value="Genomic_DNA"/>
</dbReference>
<proteinExistence type="predicted"/>
<accession>A0A0C5V9T8</accession>
<keyword evidence="2" id="KW-1185">Reference proteome</keyword>
<evidence type="ECO:0000313" key="1">
    <source>
        <dbReference type="EMBL" id="AJQ96120.1"/>
    </source>
</evidence>
<gene>
    <name evidence="1" type="ORF">YC6258_04084</name>
</gene>
<dbReference type="HOGENOM" id="CLU_3328498_0_0_6"/>
<dbReference type="Proteomes" id="UP000032266">
    <property type="component" value="Chromosome"/>
</dbReference>
<dbReference type="STRING" id="1445510.YC6258_04084"/>
<sequence>MVIRFLSFQTLFWGGFGVFSWPAYGDENAERLLWSGDI</sequence>
<dbReference type="KEGG" id="gsn:YC6258_04084"/>
<protein>
    <submittedName>
        <fullName evidence="1">Uncharacterized protein</fullName>
    </submittedName>
</protein>
<reference evidence="1 2" key="1">
    <citation type="submission" date="2014-01" db="EMBL/GenBank/DDBJ databases">
        <title>Full genme sequencing of cellulolytic bacterium Gynuella sunshinyii YC6258T gen. nov., sp. nov.</title>
        <authorList>
            <person name="Khan H."/>
            <person name="Chung E.J."/>
            <person name="Chung Y.R."/>
        </authorList>
    </citation>
    <scope>NUCLEOTIDE SEQUENCE [LARGE SCALE GENOMIC DNA]</scope>
    <source>
        <strain evidence="1 2">YC6258</strain>
    </source>
</reference>
<evidence type="ECO:0000313" key="2">
    <source>
        <dbReference type="Proteomes" id="UP000032266"/>
    </source>
</evidence>